<keyword evidence="3" id="KW-1185">Reference proteome</keyword>
<dbReference type="Proteomes" id="UP000285710">
    <property type="component" value="Unassembled WGS sequence"/>
</dbReference>
<keyword evidence="1" id="KW-1133">Transmembrane helix</keyword>
<proteinExistence type="predicted"/>
<sequence>MEFLQFVGAALVAVYAMVGGAFINASITAPENAAKLLSAGWESVLLFLLYGIAFLVIWIAVQVFTPNLPIEKNPFLWVSAAHICLYLVFLGCRRIIEILLADEHPKAEHKEPDAE</sequence>
<organism evidence="2 3">
    <name type="scientific">Paenirhodobacter populi</name>
    <dbReference type="NCBI Taxonomy" id="2306993"/>
    <lineage>
        <taxon>Bacteria</taxon>
        <taxon>Pseudomonadati</taxon>
        <taxon>Pseudomonadota</taxon>
        <taxon>Alphaproteobacteria</taxon>
        <taxon>Rhodobacterales</taxon>
        <taxon>Rhodobacter group</taxon>
        <taxon>Paenirhodobacter</taxon>
    </lineage>
</organism>
<dbReference type="RefSeq" id="WP_128270387.1">
    <property type="nucleotide sequence ID" value="NZ_SAUW01000017.1"/>
</dbReference>
<evidence type="ECO:0000313" key="3">
    <source>
        <dbReference type="Proteomes" id="UP000285710"/>
    </source>
</evidence>
<name>A0A443IPN5_9RHOB</name>
<keyword evidence="1" id="KW-0472">Membrane</keyword>
<gene>
    <name evidence="2" type="ORF">D2T33_15645</name>
</gene>
<feature type="transmembrane region" description="Helical" evidence="1">
    <location>
        <begin position="39"/>
        <end position="63"/>
    </location>
</feature>
<feature type="transmembrane region" description="Helical" evidence="1">
    <location>
        <begin position="75"/>
        <end position="96"/>
    </location>
</feature>
<evidence type="ECO:0000313" key="2">
    <source>
        <dbReference type="EMBL" id="RWR08528.1"/>
    </source>
</evidence>
<reference evidence="2 3" key="1">
    <citation type="submission" date="2019-01" db="EMBL/GenBank/DDBJ databases">
        <title>Sinorhodobacter populi sp. nov. isolated from the symptomatic bark tissue of Populus euramericana canker.</title>
        <authorList>
            <person name="Xu G."/>
        </authorList>
    </citation>
    <scope>NUCLEOTIDE SEQUENCE [LARGE SCALE GENOMIC DNA]</scope>
    <source>
        <strain evidence="2 3">2D-5</strain>
    </source>
</reference>
<reference evidence="2 3" key="2">
    <citation type="submission" date="2019-01" db="EMBL/GenBank/DDBJ databases">
        <authorList>
            <person name="Li Y."/>
        </authorList>
    </citation>
    <scope>NUCLEOTIDE SEQUENCE [LARGE SCALE GENOMIC DNA]</scope>
    <source>
        <strain evidence="2 3">2D-5</strain>
    </source>
</reference>
<feature type="transmembrane region" description="Helical" evidence="1">
    <location>
        <begin position="6"/>
        <end position="27"/>
    </location>
</feature>
<dbReference type="EMBL" id="SAUW01000017">
    <property type="protein sequence ID" value="RWR08528.1"/>
    <property type="molecule type" value="Genomic_DNA"/>
</dbReference>
<keyword evidence="1" id="KW-0812">Transmembrane</keyword>
<evidence type="ECO:0000256" key="1">
    <source>
        <dbReference type="SAM" id="Phobius"/>
    </source>
</evidence>
<dbReference type="AlphaFoldDB" id="A0A443IPN5"/>
<protein>
    <submittedName>
        <fullName evidence="2">Uncharacterized protein</fullName>
    </submittedName>
</protein>
<accession>A0A443IPN5</accession>
<comment type="caution">
    <text evidence="2">The sequence shown here is derived from an EMBL/GenBank/DDBJ whole genome shotgun (WGS) entry which is preliminary data.</text>
</comment>